<organism evidence="1 2">
    <name type="scientific">Glonium stellatum</name>
    <dbReference type="NCBI Taxonomy" id="574774"/>
    <lineage>
        <taxon>Eukaryota</taxon>
        <taxon>Fungi</taxon>
        <taxon>Dikarya</taxon>
        <taxon>Ascomycota</taxon>
        <taxon>Pezizomycotina</taxon>
        <taxon>Dothideomycetes</taxon>
        <taxon>Pleosporomycetidae</taxon>
        <taxon>Gloniales</taxon>
        <taxon>Gloniaceae</taxon>
        <taxon>Glonium</taxon>
    </lineage>
</organism>
<reference evidence="1 2" key="1">
    <citation type="journal article" date="2016" name="Nat. Commun.">
        <title>Ectomycorrhizal ecology is imprinted in the genome of the dominant symbiotic fungus Cenococcum geophilum.</title>
        <authorList>
            <consortium name="DOE Joint Genome Institute"/>
            <person name="Peter M."/>
            <person name="Kohler A."/>
            <person name="Ohm R.A."/>
            <person name="Kuo A."/>
            <person name="Krutzmann J."/>
            <person name="Morin E."/>
            <person name="Arend M."/>
            <person name="Barry K.W."/>
            <person name="Binder M."/>
            <person name="Choi C."/>
            <person name="Clum A."/>
            <person name="Copeland A."/>
            <person name="Grisel N."/>
            <person name="Haridas S."/>
            <person name="Kipfer T."/>
            <person name="LaButti K."/>
            <person name="Lindquist E."/>
            <person name="Lipzen A."/>
            <person name="Maire R."/>
            <person name="Meier B."/>
            <person name="Mihaltcheva S."/>
            <person name="Molinier V."/>
            <person name="Murat C."/>
            <person name="Poggeler S."/>
            <person name="Quandt C.A."/>
            <person name="Sperisen C."/>
            <person name="Tritt A."/>
            <person name="Tisserant E."/>
            <person name="Crous P.W."/>
            <person name="Henrissat B."/>
            <person name="Nehls U."/>
            <person name="Egli S."/>
            <person name="Spatafora J.W."/>
            <person name="Grigoriev I.V."/>
            <person name="Martin F.M."/>
        </authorList>
    </citation>
    <scope>NUCLEOTIDE SEQUENCE [LARGE SCALE GENOMIC DNA]</scope>
    <source>
        <strain evidence="1 2">CBS 207.34</strain>
    </source>
</reference>
<sequence length="132" mass="14485">MLYHRFALASCCQLHIALIFETAISDRQPNCSEPILVAAIVILPVFLRASAATPALDRGTLVTILPLTGGRLCISLAKPLTILHLPSFNYHGTHQCRTPSGSYQEELRASVRMLRRSLTSLTSNGLQWIEAS</sequence>
<gene>
    <name evidence="1" type="ORF">AOQ84DRAFT_164963</name>
</gene>
<evidence type="ECO:0000313" key="2">
    <source>
        <dbReference type="Proteomes" id="UP000250140"/>
    </source>
</evidence>
<dbReference type="AlphaFoldDB" id="A0A8E2JMT5"/>
<proteinExistence type="predicted"/>
<name>A0A8E2JMT5_9PEZI</name>
<dbReference type="Proteomes" id="UP000250140">
    <property type="component" value="Unassembled WGS sequence"/>
</dbReference>
<dbReference type="EMBL" id="KV750854">
    <property type="protein sequence ID" value="OCL02913.1"/>
    <property type="molecule type" value="Genomic_DNA"/>
</dbReference>
<accession>A0A8E2JMT5</accession>
<evidence type="ECO:0000313" key="1">
    <source>
        <dbReference type="EMBL" id="OCL02913.1"/>
    </source>
</evidence>
<keyword evidence="2" id="KW-1185">Reference proteome</keyword>
<protein>
    <submittedName>
        <fullName evidence="1">Uncharacterized protein</fullName>
    </submittedName>
</protein>